<evidence type="ECO:0000256" key="1">
    <source>
        <dbReference type="ARBA" id="ARBA00004508"/>
    </source>
</evidence>
<name>A0A453J0R5_AEGTS</name>
<evidence type="ECO:0000313" key="8">
    <source>
        <dbReference type="Proteomes" id="UP000015105"/>
    </source>
</evidence>
<reference evidence="7" key="3">
    <citation type="journal article" date="2017" name="Nature">
        <title>Genome sequence of the progenitor of the wheat D genome Aegilops tauschii.</title>
        <authorList>
            <person name="Luo M.C."/>
            <person name="Gu Y.Q."/>
            <person name="Puiu D."/>
            <person name="Wang H."/>
            <person name="Twardziok S.O."/>
            <person name="Deal K.R."/>
            <person name="Huo N."/>
            <person name="Zhu T."/>
            <person name="Wang L."/>
            <person name="Wang Y."/>
            <person name="McGuire P.E."/>
            <person name="Liu S."/>
            <person name="Long H."/>
            <person name="Ramasamy R.K."/>
            <person name="Rodriguez J.C."/>
            <person name="Van S.L."/>
            <person name="Yuan L."/>
            <person name="Wang Z."/>
            <person name="Xia Z."/>
            <person name="Xiao L."/>
            <person name="Anderson O.D."/>
            <person name="Ouyang S."/>
            <person name="Liang Y."/>
            <person name="Zimin A.V."/>
            <person name="Pertea G."/>
            <person name="Qi P."/>
            <person name="Bennetzen J.L."/>
            <person name="Dai X."/>
            <person name="Dawson M.W."/>
            <person name="Muller H.G."/>
            <person name="Kugler K."/>
            <person name="Rivarola-Duarte L."/>
            <person name="Spannagl M."/>
            <person name="Mayer K.F.X."/>
            <person name="Lu F.H."/>
            <person name="Bevan M.W."/>
            <person name="Leroy P."/>
            <person name="Li P."/>
            <person name="You F.M."/>
            <person name="Sun Q."/>
            <person name="Liu Z."/>
            <person name="Lyons E."/>
            <person name="Wicker T."/>
            <person name="Salzberg S.L."/>
            <person name="Devos K.M."/>
            <person name="Dvorak J."/>
        </authorList>
    </citation>
    <scope>NUCLEOTIDE SEQUENCE [LARGE SCALE GENOMIC DNA]</scope>
    <source>
        <strain evidence="7">cv. AL8/78</strain>
    </source>
</reference>
<keyword evidence="8" id="KW-1185">Reference proteome</keyword>
<feature type="transmembrane region" description="Helical" evidence="6">
    <location>
        <begin position="37"/>
        <end position="55"/>
    </location>
</feature>
<evidence type="ECO:0000256" key="4">
    <source>
        <dbReference type="ARBA" id="ARBA00023002"/>
    </source>
</evidence>
<evidence type="ECO:0000256" key="2">
    <source>
        <dbReference type="ARBA" id="ARBA00009324"/>
    </source>
</evidence>
<evidence type="ECO:0000256" key="5">
    <source>
        <dbReference type="ARBA" id="ARBA00026097"/>
    </source>
</evidence>
<dbReference type="GO" id="GO:0031969">
    <property type="term" value="C:chloroplast membrane"/>
    <property type="evidence" value="ECO:0007669"/>
    <property type="project" value="UniProtKB-SubCell"/>
</dbReference>
<dbReference type="Proteomes" id="UP000015105">
    <property type="component" value="Chromosome 4D"/>
</dbReference>
<evidence type="ECO:0000256" key="3">
    <source>
        <dbReference type="ARBA" id="ARBA00022746"/>
    </source>
</evidence>
<keyword evidence="6" id="KW-1133">Transmembrane helix</keyword>
<comment type="similarity">
    <text evidence="2">Belongs to the sterol desaturase family.</text>
</comment>
<comment type="subcellular location">
    <subcellularLocation>
        <location evidence="1">Plastid</location>
        <location evidence="1">Chloroplast membrane</location>
        <topology evidence="1">Multi-pass membrane protein</topology>
    </subcellularLocation>
</comment>
<evidence type="ECO:0000256" key="6">
    <source>
        <dbReference type="SAM" id="Phobius"/>
    </source>
</evidence>
<proteinExistence type="inferred from homology"/>
<evidence type="ECO:0000313" key="7">
    <source>
        <dbReference type="EnsemblPlants" id="AET4Gv20755100.14"/>
    </source>
</evidence>
<accession>A0A453J0R5</accession>
<dbReference type="PANTHER" id="PTHR31899:SF9">
    <property type="entry name" value="BETA-CAROTENE 3-HYDROXYLASE 1, CHLOROPLASTIC"/>
    <property type="match status" value="1"/>
</dbReference>
<dbReference type="GO" id="GO:0010291">
    <property type="term" value="F:beta-carotene 3-hydroxylase activity"/>
    <property type="evidence" value="ECO:0007669"/>
    <property type="project" value="UniProtKB-EC"/>
</dbReference>
<dbReference type="EC" id="1.14.15.24" evidence="5"/>
<reference evidence="8" key="2">
    <citation type="journal article" date="2017" name="Nat. Plants">
        <title>The Aegilops tauschii genome reveals multiple impacts of transposons.</title>
        <authorList>
            <person name="Zhao G."/>
            <person name="Zou C."/>
            <person name="Li K."/>
            <person name="Wang K."/>
            <person name="Li T."/>
            <person name="Gao L."/>
            <person name="Zhang X."/>
            <person name="Wang H."/>
            <person name="Yang Z."/>
            <person name="Liu X."/>
            <person name="Jiang W."/>
            <person name="Mao L."/>
            <person name="Kong X."/>
            <person name="Jiao Y."/>
            <person name="Jia J."/>
        </authorList>
    </citation>
    <scope>NUCLEOTIDE SEQUENCE [LARGE SCALE GENOMIC DNA]</scope>
    <source>
        <strain evidence="8">cv. AL8/78</strain>
    </source>
</reference>
<keyword evidence="4" id="KW-0560">Oxidoreductase</keyword>
<reference evidence="8" key="1">
    <citation type="journal article" date="2014" name="Science">
        <title>Ancient hybridizations among the ancestral genomes of bread wheat.</title>
        <authorList>
            <consortium name="International Wheat Genome Sequencing Consortium,"/>
            <person name="Marcussen T."/>
            <person name="Sandve S.R."/>
            <person name="Heier L."/>
            <person name="Spannagl M."/>
            <person name="Pfeifer M."/>
            <person name="Jakobsen K.S."/>
            <person name="Wulff B.B."/>
            <person name="Steuernagel B."/>
            <person name="Mayer K.F."/>
            <person name="Olsen O.A."/>
        </authorList>
    </citation>
    <scope>NUCLEOTIDE SEQUENCE [LARGE SCALE GENOMIC DNA]</scope>
    <source>
        <strain evidence="8">cv. AL8/78</strain>
    </source>
</reference>
<dbReference type="EnsemblPlants" id="AET4Gv20755100.14">
    <property type="protein sequence ID" value="AET4Gv20755100.14"/>
    <property type="gene ID" value="AET4Gv20755100"/>
</dbReference>
<dbReference type="GO" id="GO:0016119">
    <property type="term" value="P:carotene metabolic process"/>
    <property type="evidence" value="ECO:0007669"/>
    <property type="project" value="TreeGrafter"/>
</dbReference>
<reference evidence="7" key="5">
    <citation type="journal article" date="2021" name="G3 (Bethesda)">
        <title>Aegilops tauschii genome assembly Aet v5.0 features greater sequence contiguity and improved annotation.</title>
        <authorList>
            <person name="Wang L."/>
            <person name="Zhu T."/>
            <person name="Rodriguez J.C."/>
            <person name="Deal K.R."/>
            <person name="Dubcovsky J."/>
            <person name="McGuire P.E."/>
            <person name="Lux T."/>
            <person name="Spannagl M."/>
            <person name="Mayer K.F.X."/>
            <person name="Baldrich P."/>
            <person name="Meyers B.C."/>
            <person name="Huo N."/>
            <person name="Gu Y.Q."/>
            <person name="Zhou H."/>
            <person name="Devos K.M."/>
            <person name="Bennetzen J.L."/>
            <person name="Unver T."/>
            <person name="Budak H."/>
            <person name="Gulick P.J."/>
            <person name="Galiba G."/>
            <person name="Kalapos B."/>
            <person name="Nelson D.R."/>
            <person name="Li P."/>
            <person name="You F.M."/>
            <person name="Luo M.C."/>
            <person name="Dvorak J."/>
        </authorList>
    </citation>
    <scope>NUCLEOTIDE SEQUENCE [LARGE SCALE GENOMIC DNA]</scope>
    <source>
        <strain evidence="7">cv. AL8/78</strain>
    </source>
</reference>
<organism evidence="7 8">
    <name type="scientific">Aegilops tauschii subsp. strangulata</name>
    <name type="common">Goatgrass</name>
    <dbReference type="NCBI Taxonomy" id="200361"/>
    <lineage>
        <taxon>Eukaryota</taxon>
        <taxon>Viridiplantae</taxon>
        <taxon>Streptophyta</taxon>
        <taxon>Embryophyta</taxon>
        <taxon>Tracheophyta</taxon>
        <taxon>Spermatophyta</taxon>
        <taxon>Magnoliopsida</taxon>
        <taxon>Liliopsida</taxon>
        <taxon>Poales</taxon>
        <taxon>Poaceae</taxon>
        <taxon>BOP clade</taxon>
        <taxon>Pooideae</taxon>
        <taxon>Triticodae</taxon>
        <taxon>Triticeae</taxon>
        <taxon>Triticinae</taxon>
        <taxon>Aegilops</taxon>
    </lineage>
</organism>
<reference evidence="7" key="4">
    <citation type="submission" date="2019-03" db="UniProtKB">
        <authorList>
            <consortium name="EnsemblPlants"/>
        </authorList>
    </citation>
    <scope>IDENTIFICATION</scope>
</reference>
<protein>
    <recommendedName>
        <fullName evidence="5">beta-carotene 3-hydroxylase</fullName>
        <ecNumber evidence="5">1.14.15.24</ecNumber>
    </recommendedName>
</protein>
<dbReference type="InterPro" id="IPR045019">
    <property type="entry name" value="BETA-OHASE-like"/>
</dbReference>
<keyword evidence="3" id="KW-0125">Carotenoid biosynthesis</keyword>
<dbReference type="AlphaFoldDB" id="A0A453J0R5"/>
<sequence>MEFWARWAHRALWHASLWDMHESHHLPRDGPFELNDVFAIVNAVPAMALLAFGFFNRGLLPGLCFGAVSTTAPSPSSIYLLRSKKKTNDCQQHFVVSRCDRDGGMSSAAPMRGTHPPRCRWRISYT</sequence>
<dbReference type="Gramene" id="AET4Gv20755100.14">
    <property type="protein sequence ID" value="AET4Gv20755100.14"/>
    <property type="gene ID" value="AET4Gv20755100"/>
</dbReference>
<keyword evidence="6" id="KW-0812">Transmembrane</keyword>
<dbReference type="PANTHER" id="PTHR31899">
    <property type="entry name" value="BETA-CAROTENE 3-HYDROXYLASE 1, CHLOROPLASTIC"/>
    <property type="match status" value="1"/>
</dbReference>
<dbReference type="GO" id="GO:0016123">
    <property type="term" value="P:xanthophyll biosynthetic process"/>
    <property type="evidence" value="ECO:0007669"/>
    <property type="project" value="TreeGrafter"/>
</dbReference>
<keyword evidence="6" id="KW-0472">Membrane</keyword>